<dbReference type="EMBL" id="MU003535">
    <property type="protein sequence ID" value="KAF2464576.1"/>
    <property type="molecule type" value="Genomic_DNA"/>
</dbReference>
<protein>
    <submittedName>
        <fullName evidence="1">Uncharacterized protein</fullName>
    </submittedName>
</protein>
<dbReference type="Proteomes" id="UP000799755">
    <property type="component" value="Unassembled WGS sequence"/>
</dbReference>
<comment type="caution">
    <text evidence="1">The sequence shown here is derived from an EMBL/GenBank/DDBJ whole genome shotgun (WGS) entry which is preliminary data.</text>
</comment>
<evidence type="ECO:0000313" key="2">
    <source>
        <dbReference type="Proteomes" id="UP000799755"/>
    </source>
</evidence>
<gene>
    <name evidence="1" type="ORF">BDR25DRAFT_319100</name>
</gene>
<evidence type="ECO:0000313" key="1">
    <source>
        <dbReference type="EMBL" id="KAF2464576.1"/>
    </source>
</evidence>
<proteinExistence type="predicted"/>
<name>A0ACB6QCF6_9PLEO</name>
<keyword evidence="2" id="KW-1185">Reference proteome</keyword>
<reference evidence="1" key="1">
    <citation type="journal article" date="2020" name="Stud. Mycol.">
        <title>101 Dothideomycetes genomes: a test case for predicting lifestyles and emergence of pathogens.</title>
        <authorList>
            <person name="Haridas S."/>
            <person name="Albert R."/>
            <person name="Binder M."/>
            <person name="Bloem J."/>
            <person name="Labutti K."/>
            <person name="Salamov A."/>
            <person name="Andreopoulos B."/>
            <person name="Baker S."/>
            <person name="Barry K."/>
            <person name="Bills G."/>
            <person name="Bluhm B."/>
            <person name="Cannon C."/>
            <person name="Castanera R."/>
            <person name="Culley D."/>
            <person name="Daum C."/>
            <person name="Ezra D."/>
            <person name="Gonzalez J."/>
            <person name="Henrissat B."/>
            <person name="Kuo A."/>
            <person name="Liang C."/>
            <person name="Lipzen A."/>
            <person name="Lutzoni F."/>
            <person name="Magnuson J."/>
            <person name="Mondo S."/>
            <person name="Nolan M."/>
            <person name="Ohm R."/>
            <person name="Pangilinan J."/>
            <person name="Park H.-J."/>
            <person name="Ramirez L."/>
            <person name="Alfaro M."/>
            <person name="Sun H."/>
            <person name="Tritt A."/>
            <person name="Yoshinaga Y."/>
            <person name="Zwiers L.-H."/>
            <person name="Turgeon B."/>
            <person name="Goodwin S."/>
            <person name="Spatafora J."/>
            <person name="Crous P."/>
            <person name="Grigoriev I."/>
        </authorList>
    </citation>
    <scope>NUCLEOTIDE SEQUENCE</scope>
    <source>
        <strain evidence="1">ATCC 200398</strain>
    </source>
</reference>
<organism evidence="1 2">
    <name type="scientific">Lindgomyces ingoldianus</name>
    <dbReference type="NCBI Taxonomy" id="673940"/>
    <lineage>
        <taxon>Eukaryota</taxon>
        <taxon>Fungi</taxon>
        <taxon>Dikarya</taxon>
        <taxon>Ascomycota</taxon>
        <taxon>Pezizomycotina</taxon>
        <taxon>Dothideomycetes</taxon>
        <taxon>Pleosporomycetidae</taxon>
        <taxon>Pleosporales</taxon>
        <taxon>Lindgomycetaceae</taxon>
        <taxon>Lindgomyces</taxon>
    </lineage>
</organism>
<sequence>MGSMTKPIAGLEKDKDEVSCISQDSQEDLVSMVKRKVESLRLVMSYAYSSYQSSLDLAITTAVLEISNSSTKSFHTANSCGSQPELLQAESNQKANPKEPSGLPKDAKSINGNPTPKAFTYPIEVPEMTTSSSEAEDFVHVNMPDQGERAKLNDAYKKSWEFWRR</sequence>
<accession>A0ACB6QCF6</accession>